<dbReference type="InterPro" id="IPR016153">
    <property type="entry name" value="Heat_shock_Hsp33_N"/>
</dbReference>
<keyword evidence="2 6" id="KW-0862">Zinc</keyword>
<dbReference type="GO" id="GO:0042026">
    <property type="term" value="P:protein refolding"/>
    <property type="evidence" value="ECO:0007669"/>
    <property type="project" value="TreeGrafter"/>
</dbReference>
<comment type="function">
    <text evidence="6">Redox regulated molecular chaperone. Protects both thermally unfolding and oxidatively damaged proteins from irreversible aggregation. Plays an important role in the bacterial defense system toward oxidative stress.</text>
</comment>
<dbReference type="GO" id="GO:0051082">
    <property type="term" value="F:unfolded protein binding"/>
    <property type="evidence" value="ECO:0007669"/>
    <property type="project" value="UniProtKB-UniRule"/>
</dbReference>
<dbReference type="RefSeq" id="WP_029093867.1">
    <property type="nucleotide sequence ID" value="NZ_BRLG01000004.1"/>
</dbReference>
<comment type="PTM">
    <text evidence="6">Under oxidizing conditions two disulfide bonds are formed involving the reactive cysteines. Under reducing conditions zinc is bound to the reactive cysteines and the protein is inactive.</text>
</comment>
<dbReference type="SUPFAM" id="SSF64397">
    <property type="entry name" value="Hsp33 domain"/>
    <property type="match status" value="1"/>
</dbReference>
<dbReference type="HAMAP" id="MF_00117">
    <property type="entry name" value="HslO"/>
    <property type="match status" value="1"/>
</dbReference>
<dbReference type="Gene3D" id="3.90.1280.10">
    <property type="entry name" value="HSP33 redox switch-like"/>
    <property type="match status" value="1"/>
</dbReference>
<dbReference type="InterPro" id="IPR016154">
    <property type="entry name" value="Heat_shock_Hsp33_C"/>
</dbReference>
<reference evidence="8" key="1">
    <citation type="submission" date="2017-09" db="EMBL/GenBank/DDBJ databases">
        <title>FDA dAtabase for Regulatory Grade micrObial Sequences (FDA-ARGOS): Supporting development and validation of Infectious Disease Dx tests.</title>
        <authorList>
            <person name="Minogue T."/>
            <person name="Wolcott M."/>
            <person name="Wasieloski L."/>
            <person name="Aguilar W."/>
            <person name="Moore D."/>
            <person name="Tallon L."/>
            <person name="Sadzewicz L."/>
            <person name="Ott S."/>
            <person name="Zhao X."/>
            <person name="Nagaraj S."/>
            <person name="Vavikolanu K."/>
            <person name="Aluvathingal J."/>
            <person name="Nadendla S."/>
            <person name="Sichtig H."/>
        </authorList>
    </citation>
    <scope>NUCLEOTIDE SEQUENCE [LARGE SCALE GENOMIC DNA]</scope>
    <source>
        <strain evidence="8">FDAARGOS_387</strain>
    </source>
</reference>
<dbReference type="OrthoDB" id="9793753at2"/>
<comment type="caution">
    <text evidence="7">The sequence shown here is derived from an EMBL/GenBank/DDBJ whole genome shotgun (WGS) entry which is preliminary data.</text>
</comment>
<evidence type="ECO:0000256" key="5">
    <source>
        <dbReference type="ARBA" id="ARBA00023284"/>
    </source>
</evidence>
<dbReference type="EMBL" id="PDDX01000001">
    <property type="protein sequence ID" value="PHI27939.1"/>
    <property type="molecule type" value="Genomic_DNA"/>
</dbReference>
<evidence type="ECO:0000256" key="1">
    <source>
        <dbReference type="ARBA" id="ARBA00022490"/>
    </source>
</evidence>
<dbReference type="NCBIfam" id="NF001033">
    <property type="entry name" value="PRK00114.1"/>
    <property type="match status" value="1"/>
</dbReference>
<evidence type="ECO:0000256" key="6">
    <source>
        <dbReference type="HAMAP-Rule" id="MF_00117"/>
    </source>
</evidence>
<dbReference type="GO" id="GO:0005737">
    <property type="term" value="C:cytoplasm"/>
    <property type="evidence" value="ECO:0007669"/>
    <property type="project" value="UniProtKB-SubCell"/>
</dbReference>
<dbReference type="PANTHER" id="PTHR30111:SF1">
    <property type="entry name" value="33 KDA CHAPERONIN"/>
    <property type="match status" value="1"/>
</dbReference>
<accession>A0A2C6CMR3</accession>
<evidence type="ECO:0000256" key="3">
    <source>
        <dbReference type="ARBA" id="ARBA00023157"/>
    </source>
</evidence>
<evidence type="ECO:0000256" key="2">
    <source>
        <dbReference type="ARBA" id="ARBA00022833"/>
    </source>
</evidence>
<dbReference type="CDD" id="cd00498">
    <property type="entry name" value="Hsp33"/>
    <property type="match status" value="1"/>
</dbReference>
<evidence type="ECO:0000256" key="4">
    <source>
        <dbReference type="ARBA" id="ARBA00023186"/>
    </source>
</evidence>
<organism evidence="7 8">
    <name type="scientific">Budvicia aquatica</name>
    <dbReference type="NCBI Taxonomy" id="82979"/>
    <lineage>
        <taxon>Bacteria</taxon>
        <taxon>Pseudomonadati</taxon>
        <taxon>Pseudomonadota</taxon>
        <taxon>Gammaproteobacteria</taxon>
        <taxon>Enterobacterales</taxon>
        <taxon>Budviciaceae</taxon>
        <taxon>Budvicia</taxon>
    </lineage>
</organism>
<dbReference type="InterPro" id="IPR000397">
    <property type="entry name" value="Heat_shock_Hsp33"/>
</dbReference>
<feature type="disulfide bond" description="Redox-active" evidence="6">
    <location>
        <begin position="230"/>
        <end position="232"/>
    </location>
</feature>
<comment type="subcellular location">
    <subcellularLocation>
        <location evidence="6">Cytoplasm</location>
    </subcellularLocation>
</comment>
<dbReference type="SUPFAM" id="SSF118352">
    <property type="entry name" value="HSP33 redox switch-like"/>
    <property type="match status" value="1"/>
</dbReference>
<keyword evidence="8" id="KW-1185">Reference proteome</keyword>
<dbReference type="AlphaFoldDB" id="A0A2C6CMR3"/>
<dbReference type="STRING" id="1111728.GCA_000427805_04676"/>
<dbReference type="Gene3D" id="1.10.287.480">
    <property type="entry name" value="helix hairpin bin"/>
    <property type="match status" value="1"/>
</dbReference>
<comment type="similarity">
    <text evidence="6">Belongs to the HSP33 family.</text>
</comment>
<sequence>MPNTDKLHRYLFEKHDVRGELISLSDTYSQILENHDYPVAVQRLLGEMLVATSLLTATLKFNGDITVQLQGDGPVKLAVINGDNLQQMRGVARLQGEVGEHDSLKQMIGNGYLVITIMPKEGERYQGVVSIDGETVAECIEEYFRQSEQLPTRLFIKTGAHNGKAAAAGMLLQVLPAHQSNISEFEHLAALTETIKSEELFSLNVEEILHRLYHEEDVTLFESQNVSFHCTCSRDRCAQALIAVSPAEIDSLLTEDGNIDMHCDYCGNHYIFEKMDIDAIRLNSGSDIGNNTRH</sequence>
<keyword evidence="3 6" id="KW-1015">Disulfide bond</keyword>
<gene>
    <name evidence="6" type="primary">hslO</name>
    <name evidence="7" type="ORF">CRN84_00590</name>
</gene>
<keyword evidence="1 6" id="KW-0963">Cytoplasm</keyword>
<keyword evidence="5 6" id="KW-0676">Redox-active center</keyword>
<name>A0A2C6CMR3_9GAMM</name>
<dbReference type="Pfam" id="PF01430">
    <property type="entry name" value="HSP33"/>
    <property type="match status" value="1"/>
</dbReference>
<protein>
    <recommendedName>
        <fullName evidence="6">33 kDa chaperonin</fullName>
    </recommendedName>
    <alternativeName>
        <fullName evidence="6">Heat shock protein 33 homolog</fullName>
        <shortName evidence="6">HSP33</shortName>
    </alternativeName>
</protein>
<evidence type="ECO:0000313" key="7">
    <source>
        <dbReference type="EMBL" id="PHI27939.1"/>
    </source>
</evidence>
<dbReference type="Gene3D" id="3.55.30.10">
    <property type="entry name" value="Hsp33 domain"/>
    <property type="match status" value="1"/>
</dbReference>
<dbReference type="GO" id="GO:0044183">
    <property type="term" value="F:protein folding chaperone"/>
    <property type="evidence" value="ECO:0007669"/>
    <property type="project" value="TreeGrafter"/>
</dbReference>
<dbReference type="Proteomes" id="UP000224974">
    <property type="component" value="Unassembled WGS sequence"/>
</dbReference>
<dbReference type="InterPro" id="IPR023212">
    <property type="entry name" value="Hsp33_helix_hairpin_bin_dom_sf"/>
</dbReference>
<proteinExistence type="inferred from homology"/>
<dbReference type="PIRSF" id="PIRSF005261">
    <property type="entry name" value="Heat_shock_Hsp33"/>
    <property type="match status" value="1"/>
</dbReference>
<keyword evidence="4 6" id="KW-0143">Chaperone</keyword>
<dbReference type="PANTHER" id="PTHR30111">
    <property type="entry name" value="33 KDA CHAPERONIN"/>
    <property type="match status" value="1"/>
</dbReference>
<evidence type="ECO:0000313" key="8">
    <source>
        <dbReference type="Proteomes" id="UP000224974"/>
    </source>
</evidence>
<feature type="disulfide bond" description="Redox-active" evidence="6">
    <location>
        <begin position="263"/>
        <end position="266"/>
    </location>
</feature>